<dbReference type="GO" id="GO:0000166">
    <property type="term" value="F:nucleotide binding"/>
    <property type="evidence" value="ECO:0007669"/>
    <property type="project" value="InterPro"/>
</dbReference>
<dbReference type="PANTHER" id="PTHR43708">
    <property type="entry name" value="CONSERVED EXPRESSED OXIDOREDUCTASE (EUROFUNG)"/>
    <property type="match status" value="1"/>
</dbReference>
<evidence type="ECO:0000259" key="4">
    <source>
        <dbReference type="Pfam" id="PF01408"/>
    </source>
</evidence>
<evidence type="ECO:0000256" key="2">
    <source>
        <dbReference type="ARBA" id="ARBA00023002"/>
    </source>
</evidence>
<accession>A0A517T055</accession>
<name>A0A517T055_9BACT</name>
<dbReference type="Pfam" id="PF01408">
    <property type="entry name" value="GFO_IDH_MocA"/>
    <property type="match status" value="1"/>
</dbReference>
<dbReference type="Gene3D" id="3.30.360.10">
    <property type="entry name" value="Dihydrodipicolinate Reductase, domain 2"/>
    <property type="match status" value="1"/>
</dbReference>
<dbReference type="PANTHER" id="PTHR43708:SF5">
    <property type="entry name" value="CONSERVED EXPRESSED OXIDOREDUCTASE (EUROFUNG)-RELATED"/>
    <property type="match status" value="1"/>
</dbReference>
<dbReference type="OrthoDB" id="241454at2"/>
<dbReference type="AlphaFoldDB" id="A0A517T055"/>
<dbReference type="InterPro" id="IPR036291">
    <property type="entry name" value="NAD(P)-bd_dom_sf"/>
</dbReference>
<feature type="compositionally biased region" description="Polar residues" evidence="3">
    <location>
        <begin position="165"/>
        <end position="175"/>
    </location>
</feature>
<protein>
    <submittedName>
        <fullName evidence="5">Oxidoreductase family, NAD-binding Rossmann fold</fullName>
    </submittedName>
</protein>
<sequence length="359" mass="39098">MKLRLGLIGLGDLWQTRYRPALRVLDDRFDVRAVYSTISKLAENAAAEFEADPIDGFHSLVQRGDIDAILVLKQCWLGWLPALAACRAGKAVYWAAGLDFDTEKHHAVLKEIEESGVSFMIELPRRFAPTTIRLKELIATHLGKPLSIRIHRQAGKTAGPERAEATSTPGGKSANDSDLVEWVDWCRYIVGHAPQSVITAGDPSSYQTMVFQFAGNVGETKGTGIPAGLDGSATRPNLPNCDLQPSVVAEIATESQLPAHWQEAATFRSPATMKIQCEKGVAFADFPSTLVWFDDAGRHVESLETESLIGQRMLRQFHRNVTSLVRDLGGLSDSYEASLALKAARESNETGGGVSIGNQ</sequence>
<comment type="similarity">
    <text evidence="1">Belongs to the Gfo/Idh/MocA family.</text>
</comment>
<feature type="domain" description="Gfo/Idh/MocA-like oxidoreductase N-terminal" evidence="4">
    <location>
        <begin position="4"/>
        <end position="93"/>
    </location>
</feature>
<evidence type="ECO:0000256" key="1">
    <source>
        <dbReference type="ARBA" id="ARBA00010928"/>
    </source>
</evidence>
<reference evidence="5 6" key="1">
    <citation type="submission" date="2019-02" db="EMBL/GenBank/DDBJ databases">
        <title>Deep-cultivation of Planctomycetes and their phenomic and genomic characterization uncovers novel biology.</title>
        <authorList>
            <person name="Wiegand S."/>
            <person name="Jogler M."/>
            <person name="Boedeker C."/>
            <person name="Pinto D."/>
            <person name="Vollmers J."/>
            <person name="Rivas-Marin E."/>
            <person name="Kohn T."/>
            <person name="Peeters S.H."/>
            <person name="Heuer A."/>
            <person name="Rast P."/>
            <person name="Oberbeckmann S."/>
            <person name="Bunk B."/>
            <person name="Jeske O."/>
            <person name="Meyerdierks A."/>
            <person name="Storesund J.E."/>
            <person name="Kallscheuer N."/>
            <person name="Luecker S."/>
            <person name="Lage O.M."/>
            <person name="Pohl T."/>
            <person name="Merkel B.J."/>
            <person name="Hornburger P."/>
            <person name="Mueller R.-W."/>
            <person name="Bruemmer F."/>
            <person name="Labrenz M."/>
            <person name="Spormann A.M."/>
            <person name="Op den Camp H."/>
            <person name="Overmann J."/>
            <person name="Amann R."/>
            <person name="Jetten M.S.M."/>
            <person name="Mascher T."/>
            <person name="Medema M.H."/>
            <person name="Devos D.P."/>
            <person name="Kaster A.-K."/>
            <person name="Ovreas L."/>
            <person name="Rohde M."/>
            <person name="Galperin M.Y."/>
            <person name="Jogler C."/>
        </authorList>
    </citation>
    <scope>NUCLEOTIDE SEQUENCE [LARGE SCALE GENOMIC DNA]</scope>
    <source>
        <strain evidence="5 6">SV_7m_r</strain>
    </source>
</reference>
<proteinExistence type="inferred from homology"/>
<dbReference type="Proteomes" id="UP000315003">
    <property type="component" value="Chromosome"/>
</dbReference>
<dbReference type="SUPFAM" id="SSF51735">
    <property type="entry name" value="NAD(P)-binding Rossmann-fold domains"/>
    <property type="match status" value="1"/>
</dbReference>
<keyword evidence="6" id="KW-1185">Reference proteome</keyword>
<keyword evidence="2" id="KW-0560">Oxidoreductase</keyword>
<dbReference type="InterPro" id="IPR051317">
    <property type="entry name" value="Gfo/Idh/MocA_oxidoreduct"/>
</dbReference>
<evidence type="ECO:0000313" key="6">
    <source>
        <dbReference type="Proteomes" id="UP000315003"/>
    </source>
</evidence>
<dbReference type="InterPro" id="IPR000683">
    <property type="entry name" value="Gfo/Idh/MocA-like_OxRdtase_N"/>
</dbReference>
<dbReference type="GO" id="GO:0016491">
    <property type="term" value="F:oxidoreductase activity"/>
    <property type="evidence" value="ECO:0007669"/>
    <property type="project" value="UniProtKB-KW"/>
</dbReference>
<organism evidence="5 6">
    <name type="scientific">Stieleria bergensis</name>
    <dbReference type="NCBI Taxonomy" id="2528025"/>
    <lineage>
        <taxon>Bacteria</taxon>
        <taxon>Pseudomonadati</taxon>
        <taxon>Planctomycetota</taxon>
        <taxon>Planctomycetia</taxon>
        <taxon>Pirellulales</taxon>
        <taxon>Pirellulaceae</taxon>
        <taxon>Stieleria</taxon>
    </lineage>
</organism>
<dbReference type="RefSeq" id="WP_145276068.1">
    <property type="nucleotide sequence ID" value="NZ_CP036272.1"/>
</dbReference>
<evidence type="ECO:0000256" key="3">
    <source>
        <dbReference type="SAM" id="MobiDB-lite"/>
    </source>
</evidence>
<gene>
    <name evidence="5" type="ORF">SV7mr_43150</name>
</gene>
<dbReference type="Gene3D" id="3.40.50.720">
    <property type="entry name" value="NAD(P)-binding Rossmann-like Domain"/>
    <property type="match status" value="1"/>
</dbReference>
<dbReference type="EMBL" id="CP036272">
    <property type="protein sequence ID" value="QDT61775.1"/>
    <property type="molecule type" value="Genomic_DNA"/>
</dbReference>
<evidence type="ECO:0000313" key="5">
    <source>
        <dbReference type="EMBL" id="QDT61775.1"/>
    </source>
</evidence>
<feature type="region of interest" description="Disordered" evidence="3">
    <location>
        <begin position="153"/>
        <end position="175"/>
    </location>
</feature>